<name>A0A4S8SCB4_AURPU</name>
<dbReference type="AlphaFoldDB" id="A0A4S8SCB4"/>
<feature type="region of interest" description="Disordered" evidence="1">
    <location>
        <begin position="1"/>
        <end position="30"/>
    </location>
</feature>
<feature type="compositionally biased region" description="Polar residues" evidence="1">
    <location>
        <begin position="358"/>
        <end position="369"/>
    </location>
</feature>
<evidence type="ECO:0000256" key="1">
    <source>
        <dbReference type="SAM" id="MobiDB-lite"/>
    </source>
</evidence>
<feature type="region of interest" description="Disordered" evidence="1">
    <location>
        <begin position="354"/>
        <end position="391"/>
    </location>
</feature>
<feature type="compositionally biased region" description="Basic and acidic residues" evidence="1">
    <location>
        <begin position="1"/>
        <end position="12"/>
    </location>
</feature>
<organism evidence="2 3">
    <name type="scientific">Aureobasidium pullulans</name>
    <name type="common">Black yeast</name>
    <name type="synonym">Pullularia pullulans</name>
    <dbReference type="NCBI Taxonomy" id="5580"/>
    <lineage>
        <taxon>Eukaryota</taxon>
        <taxon>Fungi</taxon>
        <taxon>Dikarya</taxon>
        <taxon>Ascomycota</taxon>
        <taxon>Pezizomycotina</taxon>
        <taxon>Dothideomycetes</taxon>
        <taxon>Dothideomycetidae</taxon>
        <taxon>Dothideales</taxon>
        <taxon>Saccotheciaceae</taxon>
        <taxon>Aureobasidium</taxon>
    </lineage>
</organism>
<gene>
    <name evidence="2" type="ORF">D6D28_07107</name>
</gene>
<feature type="compositionally biased region" description="Basic and acidic residues" evidence="1">
    <location>
        <begin position="370"/>
        <end position="389"/>
    </location>
</feature>
<dbReference type="EMBL" id="QZAF01000364">
    <property type="protein sequence ID" value="THV67925.1"/>
    <property type="molecule type" value="Genomic_DNA"/>
</dbReference>
<protein>
    <submittedName>
        <fullName evidence="2">Uncharacterized protein</fullName>
    </submittedName>
</protein>
<evidence type="ECO:0000313" key="3">
    <source>
        <dbReference type="Proteomes" id="UP000304951"/>
    </source>
</evidence>
<comment type="caution">
    <text evidence="2">The sequence shown here is derived from an EMBL/GenBank/DDBJ whole genome shotgun (WGS) entry which is preliminary data.</text>
</comment>
<sequence length="435" mass="47689">MVRFAKSDEMTRRPKRVAIPPTPPNELEDNNHIHQTIEMITKEESLAKDIKQEFEPSTSSPTVSKTWIVDAIDAETDELIKFLDAFSAASMAPTQTPHGRDGWDGFATTEPVISVISSYLASKNAKSVTIGSPTFPSLVSVFDEGEGPCLVLNGIISPRISSPSHPYSFNKHIRPVTYPPPVPADAAGTAAIVAAFAYLHSIRHRLIGTVVLEAISDTEEGTLGTCRHMLHSDERKTLWRGDCMITAASTSAASTFIPSSPFSAPFQDTTATKTTDPATFDLETARWQRTVPAENYTPSRLSTPCAIHPVATSFSNNGKKVLSRRPSIPHFHGRRNGSHARFWTEVGVPAFCFGVGGSSQPTQDQQSSEQHPDQHSEQQDQDAECDRMVDSGIQDVAVKGEEKISQEARDVDRKQWIQLVKVLVLTAWDQVGLED</sequence>
<dbReference type="Gene3D" id="3.40.630.10">
    <property type="entry name" value="Zn peptidases"/>
    <property type="match status" value="1"/>
</dbReference>
<dbReference type="SUPFAM" id="SSF53187">
    <property type="entry name" value="Zn-dependent exopeptidases"/>
    <property type="match status" value="1"/>
</dbReference>
<accession>A0A4S8SCB4</accession>
<reference evidence="2 3" key="1">
    <citation type="submission" date="2018-10" db="EMBL/GenBank/DDBJ databases">
        <title>Fifty Aureobasidium pullulans genomes reveal a recombining polyextremotolerant generalist.</title>
        <authorList>
            <person name="Gostincar C."/>
            <person name="Turk M."/>
            <person name="Zajc J."/>
            <person name="Gunde-Cimerman N."/>
        </authorList>
    </citation>
    <scope>NUCLEOTIDE SEQUENCE [LARGE SCALE GENOMIC DNA]</scope>
    <source>
        <strain evidence="2 3">EXF-11900</strain>
    </source>
</reference>
<proteinExistence type="predicted"/>
<dbReference type="Proteomes" id="UP000304951">
    <property type="component" value="Unassembled WGS sequence"/>
</dbReference>
<evidence type="ECO:0000313" key="2">
    <source>
        <dbReference type="EMBL" id="THV67925.1"/>
    </source>
</evidence>